<evidence type="ECO:0000256" key="8">
    <source>
        <dbReference type="ARBA" id="ARBA00023136"/>
    </source>
</evidence>
<keyword evidence="8 9" id="KW-0472">Membrane</keyword>
<comment type="caution">
    <text evidence="10">The sequence shown here is derived from an EMBL/GenBank/DDBJ whole genome shotgun (WGS) entry which is preliminary data.</text>
</comment>
<feature type="transmembrane region" description="Helical" evidence="9">
    <location>
        <begin position="171"/>
        <end position="193"/>
    </location>
</feature>
<reference evidence="10 11" key="1">
    <citation type="submission" date="2009-12" db="EMBL/GenBank/DDBJ databases">
        <title>Genome Sequence of Prevotella buccalis ATCC 35310.</title>
        <authorList>
            <person name="Durkin A.S."/>
            <person name="Madupu R."/>
            <person name="Torralba M."/>
            <person name="Methe B."/>
            <person name="Sutton G."/>
            <person name="Strausberg R.L."/>
            <person name="Nelson K.E."/>
        </authorList>
    </citation>
    <scope>NUCLEOTIDE SEQUENCE [LARGE SCALE GENOMIC DNA]</scope>
    <source>
        <strain evidence="10 11">ATCC 35310</strain>
    </source>
</reference>
<dbReference type="PANTHER" id="PTHR30607">
    <property type="entry name" value="POTASSIUM-TRANSPORTING ATPASE A CHAIN"/>
    <property type="match status" value="1"/>
</dbReference>
<dbReference type="GO" id="GO:0030955">
    <property type="term" value="F:potassium ion binding"/>
    <property type="evidence" value="ECO:0007669"/>
    <property type="project" value="UniProtKB-UniRule"/>
</dbReference>
<keyword evidence="2 9" id="KW-1003">Cell membrane</keyword>
<comment type="similarity">
    <text evidence="9">Belongs to the KdpA family.</text>
</comment>
<keyword evidence="4 9" id="KW-0812">Transmembrane</keyword>
<evidence type="ECO:0000256" key="6">
    <source>
        <dbReference type="ARBA" id="ARBA00022989"/>
    </source>
</evidence>
<evidence type="ECO:0000313" key="11">
    <source>
        <dbReference type="Proteomes" id="UP000005283"/>
    </source>
</evidence>
<dbReference type="EMBL" id="ADEG01000009">
    <property type="protein sequence ID" value="EFA93206.1"/>
    <property type="molecule type" value="Genomic_DNA"/>
</dbReference>
<accession>D1W2R2</accession>
<keyword evidence="11" id="KW-1185">Reference proteome</keyword>
<dbReference type="STRING" id="679190.HMPREF0650_0166"/>
<organism evidence="10 11">
    <name type="scientific">Hoylesella buccalis ATCC 35310</name>
    <dbReference type="NCBI Taxonomy" id="679190"/>
    <lineage>
        <taxon>Bacteria</taxon>
        <taxon>Pseudomonadati</taxon>
        <taxon>Bacteroidota</taxon>
        <taxon>Bacteroidia</taxon>
        <taxon>Bacteroidales</taxon>
        <taxon>Prevotellaceae</taxon>
        <taxon>Hoylesella</taxon>
    </lineage>
</organism>
<comment type="subunit">
    <text evidence="9">The system is composed of three essential subunits: KdpA, KdpB and KdpC.</text>
</comment>
<feature type="transmembrane region" description="Helical" evidence="9">
    <location>
        <begin position="6"/>
        <end position="27"/>
    </location>
</feature>
<protein>
    <recommendedName>
        <fullName evidence="9">Potassium-transporting ATPase potassium-binding subunit</fullName>
    </recommendedName>
    <alternativeName>
        <fullName evidence="9">ATP phosphohydrolase [potassium-transporting] A chain</fullName>
    </alternativeName>
    <alternativeName>
        <fullName evidence="9">Potassium-binding and translocating subunit A</fullName>
    </alternativeName>
    <alternativeName>
        <fullName evidence="9">Potassium-translocating ATPase A chain</fullName>
    </alternativeName>
</protein>
<keyword evidence="6 9" id="KW-1133">Transmembrane helix</keyword>
<feature type="transmembrane region" description="Helical" evidence="9">
    <location>
        <begin position="490"/>
        <end position="517"/>
    </location>
</feature>
<dbReference type="GO" id="GO:0016787">
    <property type="term" value="F:hydrolase activity"/>
    <property type="evidence" value="ECO:0007669"/>
    <property type="project" value="UniProtKB-KW"/>
</dbReference>
<dbReference type="NCBIfam" id="TIGR00680">
    <property type="entry name" value="kdpA"/>
    <property type="match status" value="1"/>
</dbReference>
<dbReference type="PANTHER" id="PTHR30607:SF2">
    <property type="entry name" value="POTASSIUM-TRANSPORTING ATPASE POTASSIUM-BINDING SUBUNIT"/>
    <property type="match status" value="1"/>
</dbReference>
<dbReference type="GO" id="GO:0005886">
    <property type="term" value="C:plasma membrane"/>
    <property type="evidence" value="ECO:0007669"/>
    <property type="project" value="UniProtKB-SubCell"/>
</dbReference>
<dbReference type="GO" id="GO:0008556">
    <property type="term" value="F:P-type potassium transmembrane transporter activity"/>
    <property type="evidence" value="ECO:0007669"/>
    <property type="project" value="InterPro"/>
</dbReference>
<comment type="subcellular location">
    <subcellularLocation>
        <location evidence="9">Cell membrane</location>
        <topology evidence="9">Multi-pass membrane protein</topology>
    </subcellularLocation>
</comment>
<feature type="transmembrane region" description="Helical" evidence="9">
    <location>
        <begin position="283"/>
        <end position="302"/>
    </location>
</feature>
<dbReference type="Pfam" id="PF03814">
    <property type="entry name" value="KdpA"/>
    <property type="match status" value="1"/>
</dbReference>
<keyword evidence="5 9" id="KW-0630">Potassium</keyword>
<evidence type="ECO:0000256" key="9">
    <source>
        <dbReference type="HAMAP-Rule" id="MF_00275"/>
    </source>
</evidence>
<keyword evidence="7 9" id="KW-0406">Ion transport</keyword>
<evidence type="ECO:0000256" key="4">
    <source>
        <dbReference type="ARBA" id="ARBA00022692"/>
    </source>
</evidence>
<keyword evidence="10" id="KW-0378">Hydrolase</keyword>
<proteinExistence type="inferred from homology"/>
<dbReference type="RefSeq" id="WP_004347515.1">
    <property type="nucleotide sequence ID" value="NZ_ADEG01000009.1"/>
</dbReference>
<dbReference type="eggNOG" id="COG2060">
    <property type="taxonomic scope" value="Bacteria"/>
</dbReference>
<feature type="transmembrane region" description="Helical" evidence="9">
    <location>
        <begin position="422"/>
        <end position="442"/>
    </location>
</feature>
<evidence type="ECO:0000256" key="3">
    <source>
        <dbReference type="ARBA" id="ARBA00022538"/>
    </source>
</evidence>
<dbReference type="HAMAP" id="MF_00275">
    <property type="entry name" value="KdpA"/>
    <property type="match status" value="1"/>
</dbReference>
<feature type="transmembrane region" description="Helical" evidence="9">
    <location>
        <begin position="251"/>
        <end position="276"/>
    </location>
</feature>
<comment type="function">
    <text evidence="9">Part of the high-affinity ATP-driven potassium transport (or Kdp) system, which catalyzes the hydrolysis of ATP coupled with the electrogenic transport of potassium into the cytoplasm. This subunit binds the extracellular potassium ions and delivers the ions to the membrane domain of KdpB through an intramembrane tunnel.</text>
</comment>
<dbReference type="InterPro" id="IPR004623">
    <property type="entry name" value="KdpA"/>
</dbReference>
<dbReference type="PIRSF" id="PIRSF001294">
    <property type="entry name" value="K_ATPaseA"/>
    <property type="match status" value="1"/>
</dbReference>
<keyword evidence="3 9" id="KW-0633">Potassium transport</keyword>
<sequence length="568" mass="61959">MNTEVLGVILQIVVMVGLAWPLGKYIARVYKGERTYLDFMKPVERLMYKLSGVNPDEEMDWKKFLRALLVVNLFWFVWGMVLLVAQGVLPLNPDGNIGQTCHQAFNTCISFMVNCNLQHYSGESGLTYFTQLFVIMLFQFITAATGMAAMAGIMKGLAAKTTQTIGNFWRYLVLSTTRILLPLSLVVGMILIVEGTPMGFDGKMELTTLEGQKQEVSQGPTAAIVSIKQLGTNGGGYFGVNSSHPLENPTYLTNIVECCSILIIPMALAFAFGFYLKRRKLGYSIFGVMLFAYLVGVGINMYQEMNGNPRICAMGIAQNGGAMEGKEVRIGSAAGALWSVTTTVTSNGSVNSMHDSTMPLSGMIEMLNMQINTWFGGVGVGWMNYFTFLIIAVFISGLMVGRTPEFLGHKVEAREMKIASMVALLHPFIILVGTALAAYLFVHAPEFVASEGGWLNNPGYHGLSEMLYEYTSSAANNGSGFEGLGDNTWFWNYSCGIVLILGRFVPIVGQVAIAGILAKKKYIPESAGTLKTDTVTFGVMTFAVIFIVAALSFFPVHALSTIAEHLTL</sequence>
<gene>
    <name evidence="9 10" type="primary">kdpA</name>
    <name evidence="10" type="ORF">HMPREF0650_0166</name>
</gene>
<evidence type="ECO:0000256" key="2">
    <source>
        <dbReference type="ARBA" id="ARBA00022475"/>
    </source>
</evidence>
<feature type="transmembrane region" description="Helical" evidence="9">
    <location>
        <begin position="537"/>
        <end position="558"/>
    </location>
</feature>
<dbReference type="AlphaFoldDB" id="D1W2R2"/>
<keyword evidence="1 9" id="KW-0813">Transport</keyword>
<feature type="transmembrane region" description="Helical" evidence="9">
    <location>
        <begin position="67"/>
        <end position="89"/>
    </location>
</feature>
<feature type="transmembrane region" description="Helical" evidence="9">
    <location>
        <begin position="128"/>
        <end position="150"/>
    </location>
</feature>
<evidence type="ECO:0000256" key="5">
    <source>
        <dbReference type="ARBA" id="ARBA00022958"/>
    </source>
</evidence>
<evidence type="ECO:0000256" key="1">
    <source>
        <dbReference type="ARBA" id="ARBA00022448"/>
    </source>
</evidence>
<name>D1W2R2_9BACT</name>
<evidence type="ECO:0000256" key="7">
    <source>
        <dbReference type="ARBA" id="ARBA00023065"/>
    </source>
</evidence>
<feature type="transmembrane region" description="Helical" evidence="9">
    <location>
        <begin position="382"/>
        <end position="401"/>
    </location>
</feature>
<dbReference type="Proteomes" id="UP000005283">
    <property type="component" value="Unassembled WGS sequence"/>
</dbReference>
<evidence type="ECO:0000313" key="10">
    <source>
        <dbReference type="EMBL" id="EFA93206.1"/>
    </source>
</evidence>